<gene>
    <name evidence="2" type="ORF">LOD99_9072</name>
</gene>
<dbReference type="Proteomes" id="UP001165289">
    <property type="component" value="Unassembled WGS sequence"/>
</dbReference>
<evidence type="ECO:0000313" key="2">
    <source>
        <dbReference type="EMBL" id="KAI6646880.1"/>
    </source>
</evidence>
<keyword evidence="3" id="KW-1185">Reference proteome</keyword>
<organism evidence="2 3">
    <name type="scientific">Oopsacas minuta</name>
    <dbReference type="NCBI Taxonomy" id="111878"/>
    <lineage>
        <taxon>Eukaryota</taxon>
        <taxon>Metazoa</taxon>
        <taxon>Porifera</taxon>
        <taxon>Hexactinellida</taxon>
        <taxon>Hexasterophora</taxon>
        <taxon>Lyssacinosida</taxon>
        <taxon>Leucopsacidae</taxon>
        <taxon>Oopsacas</taxon>
    </lineage>
</organism>
<sequence>MSVRNTQTANMLSQLSLQSTANLNTSQVNDIDDSEQVSIPTESDSINPHKSIASDRSEDKHRIIPIKNRVQHIVKKNNSKLPNPNSFQSFSPLQNLIQIILLMSN</sequence>
<accession>A0AAV7JEJ6</accession>
<feature type="compositionally biased region" description="Basic and acidic residues" evidence="1">
    <location>
        <begin position="52"/>
        <end position="62"/>
    </location>
</feature>
<name>A0AAV7JEJ6_9METZ</name>
<dbReference type="AlphaFoldDB" id="A0AAV7JEJ6"/>
<dbReference type="EMBL" id="JAKMXF010000350">
    <property type="protein sequence ID" value="KAI6646880.1"/>
    <property type="molecule type" value="Genomic_DNA"/>
</dbReference>
<protein>
    <submittedName>
        <fullName evidence="2">Uncharacterized protein</fullName>
    </submittedName>
</protein>
<evidence type="ECO:0000256" key="1">
    <source>
        <dbReference type="SAM" id="MobiDB-lite"/>
    </source>
</evidence>
<comment type="caution">
    <text evidence="2">The sequence shown here is derived from an EMBL/GenBank/DDBJ whole genome shotgun (WGS) entry which is preliminary data.</text>
</comment>
<feature type="compositionally biased region" description="Polar residues" evidence="1">
    <location>
        <begin position="36"/>
        <end position="48"/>
    </location>
</feature>
<evidence type="ECO:0000313" key="3">
    <source>
        <dbReference type="Proteomes" id="UP001165289"/>
    </source>
</evidence>
<proteinExistence type="predicted"/>
<feature type="region of interest" description="Disordered" evidence="1">
    <location>
        <begin position="26"/>
        <end position="63"/>
    </location>
</feature>
<reference evidence="2 3" key="1">
    <citation type="journal article" date="2023" name="BMC Biol.">
        <title>The compact genome of the sponge Oopsacas minuta (Hexactinellida) is lacking key metazoan core genes.</title>
        <authorList>
            <person name="Santini S."/>
            <person name="Schenkelaars Q."/>
            <person name="Jourda C."/>
            <person name="Duchesne M."/>
            <person name="Belahbib H."/>
            <person name="Rocher C."/>
            <person name="Selva M."/>
            <person name="Riesgo A."/>
            <person name="Vervoort M."/>
            <person name="Leys S.P."/>
            <person name="Kodjabachian L."/>
            <person name="Le Bivic A."/>
            <person name="Borchiellini C."/>
            <person name="Claverie J.M."/>
            <person name="Renard E."/>
        </authorList>
    </citation>
    <scope>NUCLEOTIDE SEQUENCE [LARGE SCALE GENOMIC DNA]</scope>
    <source>
        <strain evidence="2">SPO-2</strain>
    </source>
</reference>